<dbReference type="PANTHER" id="PTHR33202:SF6">
    <property type="entry name" value="ZINC UPTAKE REGULATION PROTEIN"/>
    <property type="match status" value="1"/>
</dbReference>
<feature type="binding site" evidence="7">
    <location>
        <position position="109"/>
    </location>
    <ligand>
        <name>Zn(2+)</name>
        <dbReference type="ChEBI" id="CHEBI:29105"/>
    </ligand>
</feature>
<evidence type="ECO:0000256" key="1">
    <source>
        <dbReference type="ARBA" id="ARBA00007957"/>
    </source>
</evidence>
<dbReference type="Pfam" id="PF01475">
    <property type="entry name" value="FUR"/>
    <property type="match status" value="1"/>
</dbReference>
<dbReference type="InterPro" id="IPR036388">
    <property type="entry name" value="WH-like_DNA-bd_sf"/>
</dbReference>
<dbReference type="InParanoid" id="A0A3N0V7X4"/>
<dbReference type="GO" id="GO:0008270">
    <property type="term" value="F:zinc ion binding"/>
    <property type="evidence" value="ECO:0007669"/>
    <property type="project" value="TreeGrafter"/>
</dbReference>
<keyword evidence="8" id="KW-0408">Iron</keyword>
<feature type="binding site" evidence="7">
    <location>
        <position position="112"/>
    </location>
    <ligand>
        <name>Zn(2+)</name>
        <dbReference type="ChEBI" id="CHEBI:29105"/>
    </ligand>
</feature>
<dbReference type="CDD" id="cd07153">
    <property type="entry name" value="Fur_like"/>
    <property type="match status" value="1"/>
</dbReference>
<evidence type="ECO:0000256" key="3">
    <source>
        <dbReference type="ARBA" id="ARBA00022833"/>
    </source>
</evidence>
<accession>A0A3N0V7X4</accession>
<keyword evidence="4 8" id="KW-0805">Transcription regulation</keyword>
<evidence type="ECO:0000313" key="9">
    <source>
        <dbReference type="EMBL" id="ROH88819.1"/>
    </source>
</evidence>
<evidence type="ECO:0000256" key="7">
    <source>
        <dbReference type="PIRSR" id="PIRSR602481-1"/>
    </source>
</evidence>
<comment type="subcellular location">
    <subcellularLocation>
        <location evidence="8">Cytoplasm</location>
    </subcellularLocation>
</comment>
<keyword evidence="3 7" id="KW-0862">Zinc</keyword>
<comment type="subunit">
    <text evidence="8">Homodimer.</text>
</comment>
<keyword evidence="6 8" id="KW-0804">Transcription</keyword>
<feature type="binding site" evidence="7">
    <location>
        <position position="149"/>
    </location>
    <ligand>
        <name>Zn(2+)</name>
        <dbReference type="ChEBI" id="CHEBI:29105"/>
    </ligand>
</feature>
<dbReference type="InterPro" id="IPR043135">
    <property type="entry name" value="Fur_C"/>
</dbReference>
<dbReference type="GO" id="GO:0000976">
    <property type="term" value="F:transcription cis-regulatory region binding"/>
    <property type="evidence" value="ECO:0007669"/>
    <property type="project" value="TreeGrafter"/>
</dbReference>
<keyword evidence="7 8" id="KW-0479">Metal-binding</keyword>
<proteinExistence type="inferred from homology"/>
<evidence type="ECO:0000256" key="2">
    <source>
        <dbReference type="ARBA" id="ARBA00022491"/>
    </source>
</evidence>
<evidence type="ECO:0000256" key="8">
    <source>
        <dbReference type="RuleBase" id="RU364037"/>
    </source>
</evidence>
<dbReference type="RefSeq" id="WP_123212441.1">
    <property type="nucleotide sequence ID" value="NZ_RJVO01000006.1"/>
</dbReference>
<dbReference type="Gene3D" id="1.10.10.10">
    <property type="entry name" value="Winged helix-like DNA-binding domain superfamily/Winged helix DNA-binding domain"/>
    <property type="match status" value="1"/>
</dbReference>
<organism evidence="9 10">
    <name type="scientific">Stagnimonas aquatica</name>
    <dbReference type="NCBI Taxonomy" id="2689987"/>
    <lineage>
        <taxon>Bacteria</taxon>
        <taxon>Pseudomonadati</taxon>
        <taxon>Pseudomonadota</taxon>
        <taxon>Gammaproteobacteria</taxon>
        <taxon>Nevskiales</taxon>
        <taxon>Nevskiaceae</taxon>
        <taxon>Stagnimonas</taxon>
    </lineage>
</organism>
<dbReference type="AlphaFoldDB" id="A0A3N0V7X4"/>
<keyword evidence="2 8" id="KW-0678">Repressor</keyword>
<dbReference type="GO" id="GO:0003700">
    <property type="term" value="F:DNA-binding transcription factor activity"/>
    <property type="evidence" value="ECO:0007669"/>
    <property type="project" value="UniProtKB-UniRule"/>
</dbReference>
<dbReference type="Gene3D" id="3.30.1490.190">
    <property type="match status" value="1"/>
</dbReference>
<dbReference type="GO" id="GO:0005829">
    <property type="term" value="C:cytosol"/>
    <property type="evidence" value="ECO:0007669"/>
    <property type="project" value="TreeGrafter"/>
</dbReference>
<reference evidence="9 10" key="1">
    <citation type="submission" date="2018-10" db="EMBL/GenBank/DDBJ databases">
        <authorList>
            <person name="Chen W.-M."/>
        </authorList>
    </citation>
    <scope>NUCLEOTIDE SEQUENCE [LARGE SCALE GENOMIC DNA]</scope>
    <source>
        <strain evidence="9 10">THS-13</strain>
    </source>
</reference>
<keyword evidence="5 8" id="KW-0238">DNA-binding</keyword>
<gene>
    <name evidence="8" type="primary">fur</name>
    <name evidence="9" type="ORF">ED208_13500</name>
</gene>
<comment type="similarity">
    <text evidence="1 8">Belongs to the Fur family.</text>
</comment>
<dbReference type="GO" id="GO:1900376">
    <property type="term" value="P:regulation of secondary metabolite biosynthetic process"/>
    <property type="evidence" value="ECO:0007669"/>
    <property type="project" value="TreeGrafter"/>
</dbReference>
<comment type="caution">
    <text evidence="9">The sequence shown here is derived from an EMBL/GenBank/DDBJ whole genome shotgun (WGS) entry which is preliminary data.</text>
</comment>
<dbReference type="InterPro" id="IPR036390">
    <property type="entry name" value="WH_DNA-bd_sf"/>
</dbReference>
<evidence type="ECO:0000256" key="6">
    <source>
        <dbReference type="ARBA" id="ARBA00023163"/>
    </source>
</evidence>
<feature type="binding site" evidence="7">
    <location>
        <position position="152"/>
    </location>
    <ligand>
        <name>Zn(2+)</name>
        <dbReference type="ChEBI" id="CHEBI:29105"/>
    </ligand>
</feature>
<keyword evidence="10" id="KW-1185">Reference proteome</keyword>
<evidence type="ECO:0000256" key="5">
    <source>
        <dbReference type="ARBA" id="ARBA00023125"/>
    </source>
</evidence>
<name>A0A3N0V7X4_9GAMM</name>
<dbReference type="GO" id="GO:0045892">
    <property type="term" value="P:negative regulation of DNA-templated transcription"/>
    <property type="evidence" value="ECO:0007669"/>
    <property type="project" value="TreeGrafter"/>
</dbReference>
<keyword evidence="8" id="KW-0963">Cytoplasm</keyword>
<comment type="cofactor">
    <cofactor evidence="7">
        <name>Zn(2+)</name>
        <dbReference type="ChEBI" id="CHEBI:29105"/>
    </cofactor>
    <text evidence="7">Binds 1 zinc ion per subunit.</text>
</comment>
<dbReference type="Proteomes" id="UP000282106">
    <property type="component" value="Unassembled WGS sequence"/>
</dbReference>
<sequence>MPHVHTAHCHSRAERLAEAEALCQDRGARFTTMRRATYDFLLQQKAPLSAYDILARLETRLKKKLAPPTVYRALDFLLEQGLIHRLETNASYLTCDHPAEAHESFYLVCSQCGATQEVDDHAIGDLLEAKARSLGFKPRKQVIEVQGLCRQCAA</sequence>
<dbReference type="PANTHER" id="PTHR33202">
    <property type="entry name" value="ZINC UPTAKE REGULATION PROTEIN"/>
    <property type="match status" value="1"/>
</dbReference>
<dbReference type="EMBL" id="RJVO01000006">
    <property type="protein sequence ID" value="ROH88819.1"/>
    <property type="molecule type" value="Genomic_DNA"/>
</dbReference>
<evidence type="ECO:0000256" key="4">
    <source>
        <dbReference type="ARBA" id="ARBA00023015"/>
    </source>
</evidence>
<evidence type="ECO:0000313" key="10">
    <source>
        <dbReference type="Proteomes" id="UP000282106"/>
    </source>
</evidence>
<protein>
    <recommendedName>
        <fullName evidence="8">Ferric uptake regulation protein</fullName>
    </recommendedName>
</protein>
<dbReference type="InterPro" id="IPR002481">
    <property type="entry name" value="FUR"/>
</dbReference>
<dbReference type="SUPFAM" id="SSF46785">
    <property type="entry name" value="Winged helix' DNA-binding domain"/>
    <property type="match status" value="1"/>
</dbReference>
<dbReference type="FunCoup" id="A0A3N0V7X4">
    <property type="interactions" value="108"/>
</dbReference>